<comment type="caution">
    <text evidence="1">The sequence shown here is derived from an EMBL/GenBank/DDBJ whole genome shotgun (WGS) entry which is preliminary data.</text>
</comment>
<keyword evidence="2" id="KW-1185">Reference proteome</keyword>
<dbReference type="EMBL" id="BPLR01015412">
    <property type="protein sequence ID" value="GIY75898.1"/>
    <property type="molecule type" value="Genomic_DNA"/>
</dbReference>
<evidence type="ECO:0000313" key="1">
    <source>
        <dbReference type="EMBL" id="GIY75898.1"/>
    </source>
</evidence>
<gene>
    <name evidence="1" type="ORF">CEXT_743011</name>
</gene>
<sequence>MWPLSFRHSIRVILTITSKACHKMNCHRYENQKLLQELNRNVPHGSSSRILMAVLCNTVYLMILRFRGKVEVDFMTGVKNSTAVSHQKTKRPLSETS</sequence>
<dbReference type="Proteomes" id="UP001054945">
    <property type="component" value="Unassembled WGS sequence"/>
</dbReference>
<dbReference type="AlphaFoldDB" id="A0AAV4W0X2"/>
<reference evidence="1 2" key="1">
    <citation type="submission" date="2021-06" db="EMBL/GenBank/DDBJ databases">
        <title>Caerostris extrusa draft genome.</title>
        <authorList>
            <person name="Kono N."/>
            <person name="Arakawa K."/>
        </authorList>
    </citation>
    <scope>NUCLEOTIDE SEQUENCE [LARGE SCALE GENOMIC DNA]</scope>
</reference>
<name>A0AAV4W0X2_CAEEX</name>
<organism evidence="1 2">
    <name type="scientific">Caerostris extrusa</name>
    <name type="common">Bark spider</name>
    <name type="synonym">Caerostris bankana</name>
    <dbReference type="NCBI Taxonomy" id="172846"/>
    <lineage>
        <taxon>Eukaryota</taxon>
        <taxon>Metazoa</taxon>
        <taxon>Ecdysozoa</taxon>
        <taxon>Arthropoda</taxon>
        <taxon>Chelicerata</taxon>
        <taxon>Arachnida</taxon>
        <taxon>Araneae</taxon>
        <taxon>Araneomorphae</taxon>
        <taxon>Entelegynae</taxon>
        <taxon>Araneoidea</taxon>
        <taxon>Araneidae</taxon>
        <taxon>Caerostris</taxon>
    </lineage>
</organism>
<accession>A0AAV4W0X2</accession>
<evidence type="ECO:0000313" key="2">
    <source>
        <dbReference type="Proteomes" id="UP001054945"/>
    </source>
</evidence>
<proteinExistence type="predicted"/>
<protein>
    <submittedName>
        <fullName evidence="1">Uncharacterized protein</fullName>
    </submittedName>
</protein>